<comment type="subcellular location">
    <subcellularLocation>
        <location evidence="1">Cell inner membrane</location>
    </subcellularLocation>
</comment>
<evidence type="ECO:0000256" key="1">
    <source>
        <dbReference type="ARBA" id="ARBA00004533"/>
    </source>
</evidence>
<dbReference type="CDD" id="cd07984">
    <property type="entry name" value="LPLAT_LABLAT-like"/>
    <property type="match status" value="1"/>
</dbReference>
<evidence type="ECO:0000256" key="7">
    <source>
        <dbReference type="SAM" id="Phobius"/>
    </source>
</evidence>
<feature type="transmembrane region" description="Helical" evidence="7">
    <location>
        <begin position="12"/>
        <end position="29"/>
    </location>
</feature>
<keyword evidence="7" id="KW-1133">Transmembrane helix</keyword>
<evidence type="ECO:0000256" key="3">
    <source>
        <dbReference type="ARBA" id="ARBA00022519"/>
    </source>
</evidence>
<name>A0A1I3M6H4_9SPHI</name>
<keyword evidence="2" id="KW-1003">Cell membrane</keyword>
<evidence type="ECO:0000313" key="8">
    <source>
        <dbReference type="EMBL" id="SFI92548.1"/>
    </source>
</evidence>
<dbReference type="Pfam" id="PF03279">
    <property type="entry name" value="Lip_A_acyltrans"/>
    <property type="match status" value="1"/>
</dbReference>
<keyword evidence="9" id="KW-1185">Reference proteome</keyword>
<sequence length="298" mass="34286">MNGITEVMGRLPVLFGKALYLTMLFPLVLLSRLPYSLLLGTVGRCCYFLTYSFARYRYHVVLQNLSRSFPEKPYAEIHALAKDFYRHFSCLVVEMIKSFSISKRELAGRVRIVNADLLEHYQREAKPMVALLGHYGNWESLSILPSKLSIPVNALYKPLSNKSVGRFIMYIRSRFGMQLIPAEKAVRQLMKAKDDASLNLFIADQFPGRNRGLPMELLNQPTALFDGAEKLAKAINAVVFYVELERNEGAGWDVHFSLITDKPTETAKGEITRSFGERLQETIRKEPAYWLWSHRRWK</sequence>
<keyword evidence="4 8" id="KW-0808">Transferase</keyword>
<evidence type="ECO:0000256" key="6">
    <source>
        <dbReference type="ARBA" id="ARBA00023315"/>
    </source>
</evidence>
<dbReference type="GO" id="GO:0005886">
    <property type="term" value="C:plasma membrane"/>
    <property type="evidence" value="ECO:0007669"/>
    <property type="project" value="UniProtKB-SubCell"/>
</dbReference>
<dbReference type="EMBL" id="FOQO01000006">
    <property type="protein sequence ID" value="SFI92548.1"/>
    <property type="molecule type" value="Genomic_DNA"/>
</dbReference>
<keyword evidence="5 7" id="KW-0472">Membrane</keyword>
<keyword evidence="6" id="KW-0012">Acyltransferase</keyword>
<evidence type="ECO:0000313" key="9">
    <source>
        <dbReference type="Proteomes" id="UP000198670"/>
    </source>
</evidence>
<gene>
    <name evidence="8" type="ORF">SAMN05444682_106261</name>
</gene>
<dbReference type="PANTHER" id="PTHR30606">
    <property type="entry name" value="LIPID A BIOSYNTHESIS LAUROYL ACYLTRANSFERASE"/>
    <property type="match status" value="1"/>
</dbReference>
<organism evidence="8 9">
    <name type="scientific">Parapedobacter indicus</name>
    <dbReference type="NCBI Taxonomy" id="1477437"/>
    <lineage>
        <taxon>Bacteria</taxon>
        <taxon>Pseudomonadati</taxon>
        <taxon>Bacteroidota</taxon>
        <taxon>Sphingobacteriia</taxon>
        <taxon>Sphingobacteriales</taxon>
        <taxon>Sphingobacteriaceae</taxon>
        <taxon>Parapedobacter</taxon>
    </lineage>
</organism>
<dbReference type="STRING" id="1477437.SAMN05444682_106261"/>
<accession>A0A1I3M6H4</accession>
<proteinExistence type="predicted"/>
<evidence type="ECO:0000256" key="2">
    <source>
        <dbReference type="ARBA" id="ARBA00022475"/>
    </source>
</evidence>
<dbReference type="Proteomes" id="UP000198670">
    <property type="component" value="Unassembled WGS sequence"/>
</dbReference>
<reference evidence="8 9" key="1">
    <citation type="submission" date="2016-10" db="EMBL/GenBank/DDBJ databases">
        <authorList>
            <person name="de Groot N.N."/>
        </authorList>
    </citation>
    <scope>NUCLEOTIDE SEQUENCE [LARGE SCALE GENOMIC DNA]</scope>
    <source>
        <strain evidence="8 9">RK1</strain>
    </source>
</reference>
<dbReference type="InterPro" id="IPR004960">
    <property type="entry name" value="LipA_acyltrans"/>
</dbReference>
<keyword evidence="7" id="KW-0812">Transmembrane</keyword>
<protein>
    <submittedName>
        <fullName evidence="8">KDO2-lipid IV(A) lauroyltransferase</fullName>
    </submittedName>
</protein>
<keyword evidence="3" id="KW-0997">Cell inner membrane</keyword>
<dbReference type="AlphaFoldDB" id="A0A1I3M6H4"/>
<evidence type="ECO:0000256" key="4">
    <source>
        <dbReference type="ARBA" id="ARBA00022679"/>
    </source>
</evidence>
<dbReference type="PANTHER" id="PTHR30606:SF10">
    <property type="entry name" value="PHOSPHATIDYLINOSITOL MANNOSIDE ACYLTRANSFERASE"/>
    <property type="match status" value="1"/>
</dbReference>
<evidence type="ECO:0000256" key="5">
    <source>
        <dbReference type="ARBA" id="ARBA00023136"/>
    </source>
</evidence>
<dbReference type="GO" id="GO:0009247">
    <property type="term" value="P:glycolipid biosynthetic process"/>
    <property type="evidence" value="ECO:0007669"/>
    <property type="project" value="UniProtKB-ARBA"/>
</dbReference>
<dbReference type="GO" id="GO:0016746">
    <property type="term" value="F:acyltransferase activity"/>
    <property type="evidence" value="ECO:0007669"/>
    <property type="project" value="UniProtKB-KW"/>
</dbReference>